<reference evidence="20 21" key="1">
    <citation type="submission" date="2024-05" db="EMBL/GenBank/DDBJ databases">
        <title>Long read based assembly of the Candida bracarensis genome reveals expanded adhesin content.</title>
        <authorList>
            <person name="Marcet-Houben M."/>
            <person name="Ksiezopolska E."/>
            <person name="Gabaldon T."/>
        </authorList>
    </citation>
    <scope>NUCLEOTIDE SEQUENCE [LARGE SCALE GENOMIC DNA]</scope>
    <source>
        <strain evidence="20 21">CBM6</strain>
    </source>
</reference>
<gene>
    <name evidence="20" type="ORF">RNJ44_02260</name>
</gene>
<dbReference type="InterPro" id="IPR006164">
    <property type="entry name" value="DNA_bd_Ku70/Ku80"/>
</dbReference>
<keyword evidence="16" id="KW-0539">Nucleus</keyword>
<keyword evidence="7" id="KW-0547">Nucleotide-binding</keyword>
<dbReference type="PANTHER" id="PTHR12604">
    <property type="entry name" value="KU AUTOANTIGEN DNA HELICASE"/>
    <property type="match status" value="1"/>
</dbReference>
<evidence type="ECO:0000256" key="16">
    <source>
        <dbReference type="ARBA" id="ARBA00023242"/>
    </source>
</evidence>
<keyword evidence="21" id="KW-1185">Reference proteome</keyword>
<dbReference type="PANTHER" id="PTHR12604:SF4">
    <property type="entry name" value="X-RAY REPAIR CROSS-COMPLEMENTING PROTEIN 5"/>
    <property type="match status" value="1"/>
</dbReference>
<keyword evidence="13" id="KW-0238">DNA-binding</keyword>
<dbReference type="Pfam" id="PF03731">
    <property type="entry name" value="Ku_N"/>
    <property type="match status" value="1"/>
</dbReference>
<dbReference type="Pfam" id="PF02735">
    <property type="entry name" value="Ku"/>
    <property type="match status" value="1"/>
</dbReference>
<evidence type="ECO:0000256" key="17">
    <source>
        <dbReference type="ARBA" id="ARBA00031847"/>
    </source>
</evidence>
<evidence type="ECO:0000256" key="14">
    <source>
        <dbReference type="ARBA" id="ARBA00023172"/>
    </source>
</evidence>
<keyword evidence="6" id="KW-0158">Chromosome</keyword>
<dbReference type="CDD" id="cd00873">
    <property type="entry name" value="KU80"/>
    <property type="match status" value="1"/>
</dbReference>
<dbReference type="Gene3D" id="2.40.290.10">
    <property type="match status" value="1"/>
</dbReference>
<evidence type="ECO:0000256" key="18">
    <source>
        <dbReference type="SAM" id="MobiDB-lite"/>
    </source>
</evidence>
<evidence type="ECO:0000256" key="7">
    <source>
        <dbReference type="ARBA" id="ARBA00022741"/>
    </source>
</evidence>
<comment type="subcellular location">
    <subcellularLocation>
        <location evidence="2">Chromosome</location>
        <location evidence="2">Telomere</location>
    </subcellularLocation>
    <subcellularLocation>
        <location evidence="1">Nucleus</location>
    </subcellularLocation>
</comment>
<feature type="domain" description="Ku" evidence="19">
    <location>
        <begin position="345"/>
        <end position="488"/>
    </location>
</feature>
<evidence type="ECO:0000256" key="9">
    <source>
        <dbReference type="ARBA" id="ARBA00022801"/>
    </source>
</evidence>
<organism evidence="20 21">
    <name type="scientific">Nakaseomyces bracarensis</name>
    <dbReference type="NCBI Taxonomy" id="273131"/>
    <lineage>
        <taxon>Eukaryota</taxon>
        <taxon>Fungi</taxon>
        <taxon>Dikarya</taxon>
        <taxon>Ascomycota</taxon>
        <taxon>Saccharomycotina</taxon>
        <taxon>Saccharomycetes</taxon>
        <taxon>Saccharomycetales</taxon>
        <taxon>Saccharomycetaceae</taxon>
        <taxon>Nakaseomyces</taxon>
    </lineage>
</organism>
<dbReference type="GO" id="GO:0004386">
    <property type="term" value="F:helicase activity"/>
    <property type="evidence" value="ECO:0007669"/>
    <property type="project" value="UniProtKB-KW"/>
</dbReference>
<evidence type="ECO:0000313" key="20">
    <source>
        <dbReference type="EMBL" id="KAL3229173.1"/>
    </source>
</evidence>
<evidence type="ECO:0000256" key="6">
    <source>
        <dbReference type="ARBA" id="ARBA00022454"/>
    </source>
</evidence>
<dbReference type="SUPFAM" id="SSF100939">
    <property type="entry name" value="SPOC domain-like"/>
    <property type="match status" value="1"/>
</dbReference>
<evidence type="ECO:0000256" key="10">
    <source>
        <dbReference type="ARBA" id="ARBA00022806"/>
    </source>
</evidence>
<dbReference type="SUPFAM" id="SSF53300">
    <property type="entry name" value="vWA-like"/>
    <property type="match status" value="1"/>
</dbReference>
<evidence type="ECO:0000256" key="15">
    <source>
        <dbReference type="ARBA" id="ARBA00023204"/>
    </source>
</evidence>
<evidence type="ECO:0000256" key="8">
    <source>
        <dbReference type="ARBA" id="ARBA00022763"/>
    </source>
</evidence>
<dbReference type="EMBL" id="JBEVYD010000012">
    <property type="protein sequence ID" value="KAL3229173.1"/>
    <property type="molecule type" value="Genomic_DNA"/>
</dbReference>
<keyword evidence="10 20" id="KW-0347">Helicase</keyword>
<dbReference type="EC" id="3.6.4.12" evidence="4"/>
<evidence type="ECO:0000256" key="4">
    <source>
        <dbReference type="ARBA" id="ARBA00012551"/>
    </source>
</evidence>
<evidence type="ECO:0000256" key="13">
    <source>
        <dbReference type="ARBA" id="ARBA00023125"/>
    </source>
</evidence>
<evidence type="ECO:0000256" key="3">
    <source>
        <dbReference type="ARBA" id="ARBA00007726"/>
    </source>
</evidence>
<feature type="region of interest" description="Disordered" evidence="18">
    <location>
        <begin position="612"/>
        <end position="644"/>
    </location>
</feature>
<keyword evidence="15" id="KW-0234">DNA repair</keyword>
<accession>A0ABR4NMZ8</accession>
<evidence type="ECO:0000313" key="21">
    <source>
        <dbReference type="Proteomes" id="UP001623330"/>
    </source>
</evidence>
<evidence type="ECO:0000256" key="12">
    <source>
        <dbReference type="ARBA" id="ARBA00022895"/>
    </source>
</evidence>
<proteinExistence type="inferred from homology"/>
<dbReference type="InterPro" id="IPR005161">
    <property type="entry name" value="Ku_N"/>
</dbReference>
<dbReference type="InterPro" id="IPR036465">
    <property type="entry name" value="vWFA_dom_sf"/>
</dbReference>
<evidence type="ECO:0000256" key="11">
    <source>
        <dbReference type="ARBA" id="ARBA00022840"/>
    </source>
</evidence>
<comment type="similarity">
    <text evidence="3">Belongs to the ku80 family.</text>
</comment>
<dbReference type="InterPro" id="IPR024193">
    <property type="entry name" value="Ku80"/>
</dbReference>
<keyword evidence="14" id="KW-0233">DNA recombination</keyword>
<dbReference type="InterPro" id="IPR016194">
    <property type="entry name" value="SPOC-like_C_dom_sf"/>
</dbReference>
<evidence type="ECO:0000259" key="19">
    <source>
        <dbReference type="SMART" id="SM00559"/>
    </source>
</evidence>
<evidence type="ECO:0000256" key="1">
    <source>
        <dbReference type="ARBA" id="ARBA00004123"/>
    </source>
</evidence>
<protein>
    <recommendedName>
        <fullName evidence="5">ATP-dependent DNA helicase II subunit 2</fullName>
        <ecNumber evidence="4">3.6.4.12</ecNumber>
    </recommendedName>
    <alternativeName>
        <fullName evidence="17">ATP-dependent DNA helicase II subunit Ku80</fullName>
    </alternativeName>
</protein>
<feature type="compositionally biased region" description="Basic and acidic residues" evidence="18">
    <location>
        <begin position="612"/>
        <end position="621"/>
    </location>
</feature>
<dbReference type="Proteomes" id="UP001623330">
    <property type="component" value="Unassembled WGS sequence"/>
</dbReference>
<feature type="compositionally biased region" description="Acidic residues" evidence="18">
    <location>
        <begin position="174"/>
        <end position="192"/>
    </location>
</feature>
<dbReference type="SMART" id="SM00559">
    <property type="entry name" value="Ku78"/>
    <property type="match status" value="1"/>
</dbReference>
<name>A0ABR4NMZ8_9SACH</name>
<comment type="caution">
    <text evidence="20">The sequence shown here is derived from an EMBL/GenBank/DDBJ whole genome shotgun (WGS) entry which is preliminary data.</text>
</comment>
<dbReference type="Gene3D" id="3.40.50.410">
    <property type="entry name" value="von Willebrand factor, type A domain"/>
    <property type="match status" value="1"/>
</dbReference>
<keyword evidence="12" id="KW-0779">Telomere</keyword>
<keyword evidence="8" id="KW-0227">DNA damage</keyword>
<feature type="compositionally biased region" description="Basic and acidic residues" evidence="18">
    <location>
        <begin position="631"/>
        <end position="644"/>
    </location>
</feature>
<evidence type="ECO:0000256" key="5">
    <source>
        <dbReference type="ARBA" id="ARBA00021792"/>
    </source>
</evidence>
<sequence>MSETTSILIDVAVDDLVIAKTLAYLEFVVLEKARRARKTDYLSVYLVNCPHTENSQEVDNVYHLCPFEAPITVDVAIDLVRKLAHSVHAMKRGYQGNNNILQALLVASLDLKSVFKKRKMLKQIMVFTDKVGELDLTADEISMMHEELDSRIILINCAKAVADIEDKSNKGETGDGDDGEGDDGEGGGEADEAAANNKSGVKGYAGGYEGSTWQTLVNSIGGSLVFHVDELLLRITQPVPRVVKPVSVFQGQLRLGADLEGIVDLRQEEKPAEGKKRKFTYMYEAEQVNVDDPLCLCIGVRGFPATKKVTSIHRVRAIKDPKNDSYTPVKSVIQYEVEGTKQDTTFTVANDSLTKAYRYGSDYVVLPSSIEDELTYQTYAGLDIRGFMDSSKLDRQLLTSESVFIIPNELVENQTSFSALVDAMRKIDKVAIARYVAKNNSGVHMVMLCPMILADNEGKNVRVLILNPLPFAEEDMTTLYPRLHSEEKDEKVDSMMEAFVNSRDWDPLPEVPENEYYQFFEGTERDTSLPLPLYDHDQSRQKDPLLVPAVVIHRQLQVMLEYIHQVLINESDTFCVPDLSYNLKEKMTPHGPYDYPHIEELVNLLNIKKVEPKSTSTKEESAEPVPSLEALLHRGETERMKQEK</sequence>
<feature type="region of interest" description="Disordered" evidence="18">
    <location>
        <begin position="167"/>
        <end position="195"/>
    </location>
</feature>
<keyword evidence="9" id="KW-0378">Hydrolase</keyword>
<evidence type="ECO:0000256" key="2">
    <source>
        <dbReference type="ARBA" id="ARBA00004574"/>
    </source>
</evidence>
<keyword evidence="11" id="KW-0067">ATP-binding</keyword>